<keyword evidence="2" id="KW-0812">Transmembrane</keyword>
<keyword evidence="2" id="KW-1133">Transmembrane helix</keyword>
<evidence type="ECO:0000256" key="1">
    <source>
        <dbReference type="SAM" id="MobiDB-lite"/>
    </source>
</evidence>
<keyword evidence="5" id="KW-1185">Reference proteome</keyword>
<feature type="compositionally biased region" description="Polar residues" evidence="1">
    <location>
        <begin position="330"/>
        <end position="343"/>
    </location>
</feature>
<gene>
    <name evidence="4" type="ORF">DM01DRAFT_1407766</name>
</gene>
<comment type="caution">
    <text evidence="4">The sequence shown here is derived from an EMBL/GenBank/DDBJ whole genome shotgun (WGS) entry which is preliminary data.</text>
</comment>
<feature type="compositionally biased region" description="Low complexity" evidence="1">
    <location>
        <begin position="205"/>
        <end position="222"/>
    </location>
</feature>
<evidence type="ECO:0000313" key="5">
    <source>
        <dbReference type="Proteomes" id="UP000242146"/>
    </source>
</evidence>
<feature type="compositionally biased region" description="Pro residues" evidence="1">
    <location>
        <begin position="410"/>
        <end position="426"/>
    </location>
</feature>
<sequence length="451" mass="47447">MHVPFFLLLLLLVILATKLVLLVCDHGYSCTCWWLGLIVMPFGVWLGRGRYSKKTYADDMEEKQSLFQQTMAQVNSSSPRSTSALAPATHKTASVPALASFSSPATALPPPESPPPLSTPAALAPAPAAPPPSAPPPSAPPPSAPSPLASSSSFVPHPSVAAPHPVTPEKRPRKSHRSRKKNPAAAASSKKAAMPLTSVPLTPPSRESSIMKKTSSSSSPLTVVPPPPGSSTTSQKPAVRGKQHSPCQSLPVRAAAAVPRPSARATEPPSAPTKAAGRSIASHHHVPSSASIPPPQLPAPVQSPIPAPASSPHQQWYSPFRTGLQIEIPSRSSLADPYTTTNDYRLFPSPVTVAPPHPSYHASSSLSIHPPHQSLPMTRPRSSSASSATSSLSSTSSMPSRSPSSTLTYPPSPPSPAPHAIAPPVPKSWYPWQTPTQPRSFSLFNHSYEKQ</sequence>
<evidence type="ECO:0000313" key="4">
    <source>
        <dbReference type="EMBL" id="ORX53623.1"/>
    </source>
</evidence>
<feature type="compositionally biased region" description="Low complexity" evidence="1">
    <location>
        <begin position="184"/>
        <end position="193"/>
    </location>
</feature>
<dbReference type="EMBL" id="MCGT01000015">
    <property type="protein sequence ID" value="ORX53623.1"/>
    <property type="molecule type" value="Genomic_DNA"/>
</dbReference>
<feature type="compositionally biased region" description="Low complexity" evidence="1">
    <location>
        <begin position="146"/>
        <end position="164"/>
    </location>
</feature>
<accession>A0A1X2GH88</accession>
<feature type="compositionally biased region" description="Basic residues" evidence="1">
    <location>
        <begin position="171"/>
        <end position="182"/>
    </location>
</feature>
<feature type="compositionally biased region" description="Pro residues" evidence="1">
    <location>
        <begin position="107"/>
        <end position="118"/>
    </location>
</feature>
<feature type="compositionally biased region" description="Low complexity" evidence="1">
    <location>
        <begin position="359"/>
        <end position="409"/>
    </location>
</feature>
<evidence type="ECO:0000256" key="3">
    <source>
        <dbReference type="SAM" id="SignalP"/>
    </source>
</evidence>
<feature type="compositionally biased region" description="Pro residues" evidence="1">
    <location>
        <begin position="292"/>
        <end position="309"/>
    </location>
</feature>
<keyword evidence="3" id="KW-0732">Signal</keyword>
<proteinExistence type="predicted"/>
<keyword evidence="2" id="KW-0472">Membrane</keyword>
<protein>
    <submittedName>
        <fullName evidence="4">Uncharacterized protein</fullName>
    </submittedName>
</protein>
<feature type="region of interest" description="Disordered" evidence="1">
    <location>
        <begin position="101"/>
        <end position="431"/>
    </location>
</feature>
<dbReference type="AlphaFoldDB" id="A0A1X2GH88"/>
<feature type="compositionally biased region" description="Pro residues" evidence="1">
    <location>
        <begin position="127"/>
        <end position="145"/>
    </location>
</feature>
<feature type="compositionally biased region" description="Low complexity" evidence="1">
    <location>
        <begin position="251"/>
        <end position="265"/>
    </location>
</feature>
<dbReference type="Proteomes" id="UP000242146">
    <property type="component" value="Unassembled WGS sequence"/>
</dbReference>
<name>A0A1X2GH88_9FUNG</name>
<evidence type="ECO:0000256" key="2">
    <source>
        <dbReference type="SAM" id="Phobius"/>
    </source>
</evidence>
<feature type="chain" id="PRO_5012846527" evidence="3">
    <location>
        <begin position="17"/>
        <end position="451"/>
    </location>
</feature>
<reference evidence="4 5" key="1">
    <citation type="submission" date="2016-07" db="EMBL/GenBank/DDBJ databases">
        <title>Pervasive Adenine N6-methylation of Active Genes in Fungi.</title>
        <authorList>
            <consortium name="DOE Joint Genome Institute"/>
            <person name="Mondo S.J."/>
            <person name="Dannebaum R.O."/>
            <person name="Kuo R.C."/>
            <person name="Labutti K."/>
            <person name="Haridas S."/>
            <person name="Kuo A."/>
            <person name="Salamov A."/>
            <person name="Ahrendt S.R."/>
            <person name="Lipzen A."/>
            <person name="Sullivan W."/>
            <person name="Andreopoulos W.B."/>
            <person name="Clum A."/>
            <person name="Lindquist E."/>
            <person name="Daum C."/>
            <person name="Ramamoorthy G.K."/>
            <person name="Gryganskyi A."/>
            <person name="Culley D."/>
            <person name="Magnuson J.K."/>
            <person name="James T.Y."/>
            <person name="O'Malley M.A."/>
            <person name="Stajich J.E."/>
            <person name="Spatafora J.W."/>
            <person name="Visel A."/>
            <person name="Grigoriev I.V."/>
        </authorList>
    </citation>
    <scope>NUCLEOTIDE SEQUENCE [LARGE SCALE GENOMIC DNA]</scope>
    <source>
        <strain evidence="4 5">NRRL 3301</strain>
    </source>
</reference>
<feature type="transmembrane region" description="Helical" evidence="2">
    <location>
        <begin position="26"/>
        <end position="46"/>
    </location>
</feature>
<feature type="signal peptide" evidence="3">
    <location>
        <begin position="1"/>
        <end position="16"/>
    </location>
</feature>
<dbReference type="STRING" id="101127.A0A1X2GH88"/>
<organism evidence="4 5">
    <name type="scientific">Hesseltinella vesiculosa</name>
    <dbReference type="NCBI Taxonomy" id="101127"/>
    <lineage>
        <taxon>Eukaryota</taxon>
        <taxon>Fungi</taxon>
        <taxon>Fungi incertae sedis</taxon>
        <taxon>Mucoromycota</taxon>
        <taxon>Mucoromycotina</taxon>
        <taxon>Mucoromycetes</taxon>
        <taxon>Mucorales</taxon>
        <taxon>Cunninghamellaceae</taxon>
        <taxon>Hesseltinella</taxon>
    </lineage>
</organism>